<name>A0A0G0ZC30_9BACT</name>
<proteinExistence type="predicted"/>
<dbReference type="STRING" id="1618659.UV11_C0031G0017"/>
<sequence length="77" mass="8658">MKLAEGAYFGETCAVRRHEHEAKIQQNFMLCSPKCAPRKSFVIDSYINGTKTKPGYSFSSNLFSPNLISLKRDPPFG</sequence>
<reference evidence="1 2" key="1">
    <citation type="journal article" date="2015" name="Nature">
        <title>rRNA introns, odd ribosomes, and small enigmatic genomes across a large radiation of phyla.</title>
        <authorList>
            <person name="Brown C.T."/>
            <person name="Hug L.A."/>
            <person name="Thomas B.C."/>
            <person name="Sharon I."/>
            <person name="Castelle C.J."/>
            <person name="Singh A."/>
            <person name="Wilkins M.J."/>
            <person name="Williams K.H."/>
            <person name="Banfield J.F."/>
        </authorList>
    </citation>
    <scope>NUCLEOTIDE SEQUENCE [LARGE SCALE GENOMIC DNA]</scope>
</reference>
<dbReference type="Proteomes" id="UP000034036">
    <property type="component" value="Unassembled WGS sequence"/>
</dbReference>
<evidence type="ECO:0000313" key="2">
    <source>
        <dbReference type="Proteomes" id="UP000034036"/>
    </source>
</evidence>
<comment type="caution">
    <text evidence="1">The sequence shown here is derived from an EMBL/GenBank/DDBJ whole genome shotgun (WGS) entry which is preliminary data.</text>
</comment>
<accession>A0A0G0ZC30</accession>
<gene>
    <name evidence="1" type="ORF">UV11_C0031G0017</name>
</gene>
<evidence type="ECO:0000313" key="1">
    <source>
        <dbReference type="EMBL" id="KKS46267.1"/>
    </source>
</evidence>
<protein>
    <submittedName>
        <fullName evidence="1">Uncharacterized protein</fullName>
    </submittedName>
</protein>
<dbReference type="EMBL" id="LCDF01000031">
    <property type="protein sequence ID" value="KKS46267.1"/>
    <property type="molecule type" value="Genomic_DNA"/>
</dbReference>
<dbReference type="AlphaFoldDB" id="A0A0G0ZC30"/>
<organism evidence="1 2">
    <name type="scientific">Candidatus Giovannonibacteria bacterium GW2011_GWF2_42_19</name>
    <dbReference type="NCBI Taxonomy" id="1618659"/>
    <lineage>
        <taxon>Bacteria</taxon>
        <taxon>Candidatus Giovannoniibacteriota</taxon>
    </lineage>
</organism>